<evidence type="ECO:0000256" key="2">
    <source>
        <dbReference type="ARBA" id="ARBA00022670"/>
    </source>
</evidence>
<evidence type="ECO:0000256" key="3">
    <source>
        <dbReference type="ARBA" id="ARBA00022723"/>
    </source>
</evidence>
<evidence type="ECO:0000256" key="8">
    <source>
        <dbReference type="ARBA" id="ARBA00023316"/>
    </source>
</evidence>
<keyword evidence="6" id="KW-0224">Dipeptidase</keyword>
<protein>
    <submittedName>
        <fullName evidence="9">Dipeptidase</fullName>
    </submittedName>
</protein>
<name>A0A3S2XXE6_9ACTN</name>
<organism evidence="9 10">
    <name type="scientific">Streptomyces antnestii</name>
    <dbReference type="NCBI Taxonomy" id="2494256"/>
    <lineage>
        <taxon>Bacteria</taxon>
        <taxon>Bacillati</taxon>
        <taxon>Actinomycetota</taxon>
        <taxon>Actinomycetes</taxon>
        <taxon>Kitasatosporales</taxon>
        <taxon>Streptomycetaceae</taxon>
        <taxon>Streptomyces</taxon>
    </lineage>
</organism>
<dbReference type="SUPFAM" id="SSF55166">
    <property type="entry name" value="Hedgehog/DD-peptidase"/>
    <property type="match status" value="1"/>
</dbReference>
<reference evidence="9 10" key="1">
    <citation type="submission" date="2019-01" db="EMBL/GenBank/DDBJ databases">
        <title>Genome sequences of Streptomyces and Rhizobium isolates collected from root and soil.</title>
        <authorList>
            <person name="Chhettri S."/>
            <person name="Sevigny J.L."/>
            <person name="Sen A."/>
            <person name="Ennis N."/>
            <person name="Tisa L."/>
        </authorList>
    </citation>
    <scope>NUCLEOTIDE SEQUENCE [LARGE SCALE GENOMIC DNA]</scope>
    <source>
        <strain evidence="9 10">San01</strain>
    </source>
</reference>
<evidence type="ECO:0000256" key="4">
    <source>
        <dbReference type="ARBA" id="ARBA00022801"/>
    </source>
</evidence>
<dbReference type="RefSeq" id="WP_127826798.1">
    <property type="nucleotide sequence ID" value="NZ_RZYA01000002.1"/>
</dbReference>
<evidence type="ECO:0000313" key="9">
    <source>
        <dbReference type="EMBL" id="RVU27642.1"/>
    </source>
</evidence>
<dbReference type="GO" id="GO:0008237">
    <property type="term" value="F:metallopeptidase activity"/>
    <property type="evidence" value="ECO:0007669"/>
    <property type="project" value="UniProtKB-KW"/>
</dbReference>
<dbReference type="EMBL" id="RZYA01000002">
    <property type="protein sequence ID" value="RVU27642.1"/>
    <property type="molecule type" value="Genomic_DNA"/>
</dbReference>
<keyword evidence="4" id="KW-0378">Hydrolase</keyword>
<accession>A0A3S2XXE6</accession>
<evidence type="ECO:0000256" key="5">
    <source>
        <dbReference type="ARBA" id="ARBA00022833"/>
    </source>
</evidence>
<dbReference type="OrthoDB" id="9801430at2"/>
<dbReference type="AlphaFoldDB" id="A0A3S2XXE6"/>
<comment type="catalytic activity">
    <reaction evidence="1">
        <text>D-alanyl-D-alanine + H2O = 2 D-alanine</text>
        <dbReference type="Rhea" id="RHEA:20661"/>
        <dbReference type="ChEBI" id="CHEBI:15377"/>
        <dbReference type="ChEBI" id="CHEBI:57416"/>
        <dbReference type="ChEBI" id="CHEBI:57822"/>
        <dbReference type="EC" id="3.4.13.22"/>
    </reaction>
</comment>
<dbReference type="PANTHER" id="PTHR43126:SF2">
    <property type="entry name" value="D-ALANYL-D-ALANINE DIPEPTIDASE"/>
    <property type="match status" value="1"/>
</dbReference>
<dbReference type="Gene3D" id="3.30.1380.10">
    <property type="match status" value="1"/>
</dbReference>
<dbReference type="GO" id="GO:0046872">
    <property type="term" value="F:metal ion binding"/>
    <property type="evidence" value="ECO:0007669"/>
    <property type="project" value="UniProtKB-KW"/>
</dbReference>
<comment type="caution">
    <text evidence="9">The sequence shown here is derived from an EMBL/GenBank/DDBJ whole genome shotgun (WGS) entry which is preliminary data.</text>
</comment>
<keyword evidence="10" id="KW-1185">Reference proteome</keyword>
<proteinExistence type="predicted"/>
<sequence length="216" mass="23795">MILLSDPQVVNIPVQDCGEPLAEIASVPAIALDSRERDEEGAYGRVRTGVLERLGSASERLPDGVRFLVIEGHRSSTEQARRFALYENRLRRSGITDPVDLRRRASAFVSPVEVAPHCAGAALDLTLIDADGVELDMGGAVNGHRTGDERYCPLDAPGLSDRARRNRDLLARTMGDAGFINYPTEWWHWSYGDRYWALITGETAACYGPAEITRRG</sequence>
<dbReference type="InterPro" id="IPR000755">
    <property type="entry name" value="A_A_dipeptidase"/>
</dbReference>
<dbReference type="GO" id="GO:0006508">
    <property type="term" value="P:proteolysis"/>
    <property type="evidence" value="ECO:0007669"/>
    <property type="project" value="UniProtKB-KW"/>
</dbReference>
<dbReference type="PANTHER" id="PTHR43126">
    <property type="entry name" value="D-ALANYL-D-ALANINE DIPEPTIDASE"/>
    <property type="match status" value="1"/>
</dbReference>
<gene>
    <name evidence="9" type="ORF">EOT10_04800</name>
</gene>
<dbReference type="GO" id="GO:0071555">
    <property type="term" value="P:cell wall organization"/>
    <property type="evidence" value="ECO:0007669"/>
    <property type="project" value="UniProtKB-KW"/>
</dbReference>
<evidence type="ECO:0000313" key="10">
    <source>
        <dbReference type="Proteomes" id="UP000283128"/>
    </source>
</evidence>
<dbReference type="InterPro" id="IPR009045">
    <property type="entry name" value="Zn_M74/Hedgehog-like"/>
</dbReference>
<evidence type="ECO:0000256" key="7">
    <source>
        <dbReference type="ARBA" id="ARBA00023049"/>
    </source>
</evidence>
<keyword evidence="8" id="KW-0961">Cell wall biogenesis/degradation</keyword>
<evidence type="ECO:0000256" key="1">
    <source>
        <dbReference type="ARBA" id="ARBA00001362"/>
    </source>
</evidence>
<keyword evidence="2" id="KW-0645">Protease</keyword>
<dbReference type="GO" id="GO:0160237">
    <property type="term" value="F:D-Ala-D-Ala dipeptidase activity"/>
    <property type="evidence" value="ECO:0007669"/>
    <property type="project" value="UniProtKB-EC"/>
</dbReference>
<keyword evidence="7" id="KW-0482">Metalloprotease</keyword>
<keyword evidence="5" id="KW-0862">Zinc</keyword>
<evidence type="ECO:0000256" key="6">
    <source>
        <dbReference type="ARBA" id="ARBA00022997"/>
    </source>
</evidence>
<dbReference type="Pfam" id="PF01427">
    <property type="entry name" value="Peptidase_M15"/>
    <property type="match status" value="1"/>
</dbReference>
<keyword evidence="3" id="KW-0479">Metal-binding</keyword>
<dbReference type="Proteomes" id="UP000283128">
    <property type="component" value="Unassembled WGS sequence"/>
</dbReference>